<feature type="region of interest" description="Disordered" evidence="1">
    <location>
        <begin position="506"/>
        <end position="527"/>
    </location>
</feature>
<gene>
    <name evidence="2" type="ORF">DMAD_11686</name>
</gene>
<evidence type="ECO:0000256" key="1">
    <source>
        <dbReference type="SAM" id="MobiDB-lite"/>
    </source>
</evidence>
<dbReference type="EMBL" id="AP029264">
    <property type="protein sequence ID" value="BFF93943.1"/>
    <property type="molecule type" value="Genomic_DNA"/>
</dbReference>
<reference evidence="2 3" key="1">
    <citation type="submission" date="2024-02" db="EMBL/GenBank/DDBJ databases">
        <title>A chromosome-level genome assembly of Drosophila madeirensis, a fruit fly species endemic to Madeira island.</title>
        <authorList>
            <person name="Tomihara K."/>
            <person name="Llopart A."/>
            <person name="Yamamoto D."/>
        </authorList>
    </citation>
    <scope>NUCLEOTIDE SEQUENCE [LARGE SCALE GENOMIC DNA]</scope>
    <source>
        <strain evidence="2 3">RF1</strain>
    </source>
</reference>
<feature type="compositionally biased region" description="Polar residues" evidence="1">
    <location>
        <begin position="314"/>
        <end position="323"/>
    </location>
</feature>
<feature type="region of interest" description="Disordered" evidence="1">
    <location>
        <begin position="153"/>
        <end position="232"/>
    </location>
</feature>
<name>A0AAU9FE50_DROMD</name>
<protein>
    <submittedName>
        <fullName evidence="2">Uncharacterized protein</fullName>
    </submittedName>
</protein>
<dbReference type="AlphaFoldDB" id="A0AAU9FE50"/>
<organism evidence="2 3">
    <name type="scientific">Drosophila madeirensis</name>
    <name type="common">Fruit fly</name>
    <dbReference type="NCBI Taxonomy" id="30013"/>
    <lineage>
        <taxon>Eukaryota</taxon>
        <taxon>Metazoa</taxon>
        <taxon>Ecdysozoa</taxon>
        <taxon>Arthropoda</taxon>
        <taxon>Hexapoda</taxon>
        <taxon>Insecta</taxon>
        <taxon>Pterygota</taxon>
        <taxon>Neoptera</taxon>
        <taxon>Endopterygota</taxon>
        <taxon>Diptera</taxon>
        <taxon>Brachycera</taxon>
        <taxon>Muscomorpha</taxon>
        <taxon>Ephydroidea</taxon>
        <taxon>Drosophilidae</taxon>
        <taxon>Drosophila</taxon>
        <taxon>Sophophora</taxon>
    </lineage>
</organism>
<feature type="compositionally biased region" description="Basic residues" evidence="1">
    <location>
        <begin position="516"/>
        <end position="526"/>
    </location>
</feature>
<feature type="compositionally biased region" description="Low complexity" evidence="1">
    <location>
        <begin position="162"/>
        <end position="172"/>
    </location>
</feature>
<proteinExistence type="predicted"/>
<keyword evidence="3" id="KW-1185">Reference proteome</keyword>
<sequence length="872" mass="97343">MIRLYKLYSLFLKTMDNANTDNLALVHEWCYCEKLPRAALHIPLDFNLRCDVCGLERRAKPDPSSSDEEEAADNELQKMLLERRRVEEALHGAVRVKVAMRVKKPCSMHNCKNCIKCGGMPKPRAKECKTKDNSDCLEHLPKPIEVLPEWRRGVQIPERDPTPTATPSTSPSCEKSAQHAFESMWEPSPEASQSTRGKRLVSRRLSAPITDPSGGAISKRGRFLRTRPSRPLQPLSKVLASTLAEKEAPNARAKGGGLNHNLMEDGNPFPFEYYEGPSEDALVVDSALSMLQQPMALNMKPVQRLPLPCPTISSTGSDESVISGSPKPLDKATPPVARRSSTCMQTDITKVTPLDSSNSGAIKTPDLPRKKYSLLEIKIMQMMKGLRLISPRHAEVTHQMSIDHEIEAAENEQLESSDLSRAVTPPICDVSHELVVSSNKYQTDEQYSKDLSMKPLHVPGFSVCSRLTGRQRAGVKPVSKTRPPVRESKLESVCDKCGHQRNAGVAAMPNKDTKGKSVKRSSRKYSNKVSRNIRMEAEEHAKTCKQVCRISKNVVGKQTPHPKSDKLHRCSRTSLAKQQLEGLKPSCKEIKDLTNFSNTPMKPQEEASKKCLNLSNDEEPLSSSQTVPDSDNSFCESLPAEYVPKEDRAEVAVREIHTLGTVSQVCGEKPKMAAHRSNVMGNLQKSTLSDQAAANMAIYEFRMPDIHSNAVDKCGMANKTFMKNKDVNTSGSPTPVAHSATPRHMRPGDVPSIKHNRRKMRTQNGLTLMTNPKILKQQKASVVLPDEERMTQFCHGNVPATGEHAETKLGRRIRREHSLERRFNMLVKSKFDTPKAKSEAEQQREYLLKMKLEEMMTKPIQLLSPDEERSGQ</sequence>
<feature type="compositionally biased region" description="Basic residues" evidence="1">
    <location>
        <begin position="219"/>
        <end position="228"/>
    </location>
</feature>
<evidence type="ECO:0000313" key="2">
    <source>
        <dbReference type="EMBL" id="BFF93943.1"/>
    </source>
</evidence>
<evidence type="ECO:0000313" key="3">
    <source>
        <dbReference type="Proteomes" id="UP001500889"/>
    </source>
</evidence>
<accession>A0AAU9FE50</accession>
<feature type="region of interest" description="Disordered" evidence="1">
    <location>
        <begin position="725"/>
        <end position="753"/>
    </location>
</feature>
<dbReference type="Proteomes" id="UP001500889">
    <property type="component" value="Chromosome U"/>
</dbReference>
<feature type="region of interest" description="Disordered" evidence="1">
    <location>
        <begin position="314"/>
        <end position="340"/>
    </location>
</feature>